<accession>A0ABU2GAQ1</accession>
<keyword evidence="3" id="KW-1185">Reference proteome</keyword>
<evidence type="ECO:0000259" key="1">
    <source>
        <dbReference type="Pfam" id="PF14397"/>
    </source>
</evidence>
<evidence type="ECO:0000313" key="3">
    <source>
        <dbReference type="Proteomes" id="UP001257060"/>
    </source>
</evidence>
<dbReference type="Proteomes" id="UP001257060">
    <property type="component" value="Unassembled WGS sequence"/>
</dbReference>
<name>A0ABU2GAQ1_9EURY</name>
<organism evidence="2 3">
    <name type="scientific">Halogeometricum salsisoli</name>
    <dbReference type="NCBI Taxonomy" id="2950536"/>
    <lineage>
        <taxon>Archaea</taxon>
        <taxon>Methanobacteriati</taxon>
        <taxon>Methanobacteriota</taxon>
        <taxon>Stenosarchaea group</taxon>
        <taxon>Halobacteria</taxon>
        <taxon>Halobacteriales</taxon>
        <taxon>Haloferacaceae</taxon>
        <taxon>Halogeometricum</taxon>
    </lineage>
</organism>
<sequence length="388" mass="43388">MIDDDLLARLSESSPTGTTATQSVYRRLSVLETLFEREVVSGSSVSLPRERRLSLWRHGFTSRSGVLFDVEEGRYDEYLSDYQLERLDSLGGPWGAVVKNKLAQYLLLDAFREHLPALYGVLDGGELKRRPAFASYEGSGPRRIDAVPWLRDHLDGEGALVLKPIYGYGGSGVYVCEAVGGDDEDGDRSNGDYLVNGEAKTAAEFSALVEELEEYLVWEFVEQAGYADDLFPDAVHTLRVLTLWDPDADEPFVSKAVHRVGTADSAPVDNWSRGGLSAEIREDGTLGPAAYWSDDDHERRWFQRHPDTDARIEGTEIPGWSAIRDRLLELASSMPYLPRVGWDVVVTGEGEFVVLELNSHAGVETLQVHGPLLRDERTRRFYEYHGFA</sequence>
<reference evidence="2 3" key="1">
    <citation type="submission" date="2022-06" db="EMBL/GenBank/DDBJ databases">
        <title>Halogeometricum sp. a new haloarchaeum isolate from saline soil.</title>
        <authorList>
            <person name="Strakova D."/>
            <person name="Galisteo C."/>
            <person name="Sanchez-Porro C."/>
            <person name="Ventosa A."/>
        </authorList>
    </citation>
    <scope>NUCLEOTIDE SEQUENCE [LARGE SCALE GENOMIC DNA]</scope>
    <source>
        <strain evidence="2 3">S1BR25-6</strain>
    </source>
</reference>
<evidence type="ECO:0000313" key="2">
    <source>
        <dbReference type="EMBL" id="MDS0297870.1"/>
    </source>
</evidence>
<feature type="domain" description="Alpha-L-glutamate ligase-related protein ATP-grasp" evidence="1">
    <location>
        <begin position="97"/>
        <end position="370"/>
    </location>
</feature>
<dbReference type="RefSeq" id="WP_310922697.1">
    <property type="nucleotide sequence ID" value="NZ_JAMQOP010000001.1"/>
</dbReference>
<gene>
    <name evidence="2" type="ORF">NDI76_03875</name>
</gene>
<proteinExistence type="predicted"/>
<comment type="caution">
    <text evidence="2">The sequence shown here is derived from an EMBL/GenBank/DDBJ whole genome shotgun (WGS) entry which is preliminary data.</text>
</comment>
<protein>
    <recommendedName>
        <fullName evidence="1">Alpha-L-glutamate ligase-related protein ATP-grasp domain-containing protein</fullName>
    </recommendedName>
</protein>
<dbReference type="SUPFAM" id="SSF56059">
    <property type="entry name" value="Glutathione synthetase ATP-binding domain-like"/>
    <property type="match status" value="2"/>
</dbReference>
<dbReference type="EMBL" id="JAMQOP010000001">
    <property type="protein sequence ID" value="MDS0297870.1"/>
    <property type="molecule type" value="Genomic_DNA"/>
</dbReference>
<dbReference type="InterPro" id="IPR039523">
    <property type="entry name" value="RimK-rel_E_lig_ATP-grasp"/>
</dbReference>
<dbReference type="Pfam" id="PF14397">
    <property type="entry name" value="ATPgrasp_ST"/>
    <property type="match status" value="1"/>
</dbReference>